<dbReference type="OMA" id="DSTINWS"/>
<evidence type="ECO:0000256" key="4">
    <source>
        <dbReference type="RuleBase" id="RU003833"/>
    </source>
</evidence>
<protein>
    <submittedName>
        <fullName evidence="5">Uncharacterized protein</fullName>
    </submittedName>
</protein>
<dbReference type="FunFam" id="3.30.420.40:FF:000068">
    <property type="entry name" value="Ectonucleoside triphosphate diphosphohydrolase 1"/>
    <property type="match status" value="1"/>
</dbReference>
<dbReference type="GO" id="GO:0009134">
    <property type="term" value="P:nucleoside diphosphate catabolic process"/>
    <property type="evidence" value="ECO:0007669"/>
    <property type="project" value="TreeGrafter"/>
</dbReference>
<reference evidence="5" key="2">
    <citation type="submission" date="2025-09" db="UniProtKB">
        <authorList>
            <consortium name="Ensembl"/>
        </authorList>
    </citation>
    <scope>IDENTIFICATION</scope>
</reference>
<reference evidence="5" key="1">
    <citation type="submission" date="2025-08" db="UniProtKB">
        <authorList>
            <consortium name="Ensembl"/>
        </authorList>
    </citation>
    <scope>IDENTIFICATION</scope>
</reference>
<dbReference type="GO" id="GO:0004382">
    <property type="term" value="F:GDP phosphatase activity"/>
    <property type="evidence" value="ECO:0007669"/>
    <property type="project" value="TreeGrafter"/>
</dbReference>
<keyword evidence="6" id="KW-1185">Reference proteome</keyword>
<dbReference type="GO" id="GO:0045134">
    <property type="term" value="F:UDP phosphatase activity"/>
    <property type="evidence" value="ECO:0007669"/>
    <property type="project" value="TreeGrafter"/>
</dbReference>
<dbReference type="Gene3D" id="3.30.420.150">
    <property type="entry name" value="Exopolyphosphatase. Domain 2"/>
    <property type="match status" value="1"/>
</dbReference>
<evidence type="ECO:0000313" key="5">
    <source>
        <dbReference type="Ensembl" id="ENSEBUP00000013478.1"/>
    </source>
</evidence>
<dbReference type="Gene3D" id="3.30.420.40">
    <property type="match status" value="1"/>
</dbReference>
<dbReference type="InterPro" id="IPR000407">
    <property type="entry name" value="GDA1_CD39_NTPase"/>
</dbReference>
<evidence type="ECO:0000256" key="2">
    <source>
        <dbReference type="ARBA" id="ARBA00022801"/>
    </source>
</evidence>
<dbReference type="GO" id="GO:0017111">
    <property type="term" value="F:ribonucleoside triphosphate phosphatase activity"/>
    <property type="evidence" value="ECO:0007669"/>
    <property type="project" value="TreeGrafter"/>
</dbReference>
<keyword evidence="2 4" id="KW-0378">Hydrolase</keyword>
<evidence type="ECO:0000256" key="1">
    <source>
        <dbReference type="ARBA" id="ARBA00009283"/>
    </source>
</evidence>
<feature type="active site" description="Proton acceptor" evidence="3">
    <location>
        <position position="148"/>
    </location>
</feature>
<dbReference type="Proteomes" id="UP000694388">
    <property type="component" value="Unplaced"/>
</dbReference>
<comment type="similarity">
    <text evidence="1 4">Belongs to the GDA1/CD39 NTPase family.</text>
</comment>
<dbReference type="AlphaFoldDB" id="A0A8C4QCP1"/>
<dbReference type="GeneTree" id="ENSGT01150000286965"/>
<dbReference type="PANTHER" id="PTHR11782">
    <property type="entry name" value="ADENOSINE/GUANOSINE DIPHOSPHATASE"/>
    <property type="match status" value="1"/>
</dbReference>
<evidence type="ECO:0000313" key="6">
    <source>
        <dbReference type="Proteomes" id="UP000694388"/>
    </source>
</evidence>
<dbReference type="GO" id="GO:0005886">
    <property type="term" value="C:plasma membrane"/>
    <property type="evidence" value="ECO:0007669"/>
    <property type="project" value="TreeGrafter"/>
</dbReference>
<accession>A0A8C4QCP1</accession>
<proteinExistence type="inferred from homology"/>
<name>A0A8C4QCP1_EPTBU</name>
<organism evidence="5 6">
    <name type="scientific">Eptatretus burgeri</name>
    <name type="common">Inshore hagfish</name>
    <dbReference type="NCBI Taxonomy" id="7764"/>
    <lineage>
        <taxon>Eukaryota</taxon>
        <taxon>Metazoa</taxon>
        <taxon>Chordata</taxon>
        <taxon>Craniata</taxon>
        <taxon>Vertebrata</taxon>
        <taxon>Cyclostomata</taxon>
        <taxon>Myxini</taxon>
        <taxon>Myxiniformes</taxon>
        <taxon>Myxinidae</taxon>
        <taxon>Eptatretinae</taxon>
        <taxon>Eptatretus</taxon>
    </lineage>
</organism>
<sequence length="401" mass="44850">VLKGKENEVRVYLSANLLILTKYGIVIDAGSSHSKLIIYQWPGDKQNGTGIVTETDSCSVAGPGISSYEDNPLAAGDSLKECLQKAEHTIDSRKHKDTPLFLGATAGMRLLQMKDSNKSTNILNAVEDEMRRSSFQFHDARILTGVEEGASGWITVNYIKKNFYKVSLFCSLISSVVLTKQDVQVFVCAWDSFGRGYHLIRSCPSREDLLWVKVAKDFFSLLLLSNPCFNKGFSFTEKVAFIYESPCIASSTPAWYQPDKGVTFVGTGNSNGCHAAVNTLFNLSSCGENLECSFNGVYQPIVFRDTTTLYFPPPPLHPDGVGLNLTSEEGIVQLDEFQNRLEEFCNKTWQEVRYEPKQQDERLREVCFNGHLVHTLLLAGYKFDGNSFENIHFLKKVSHSL</sequence>
<dbReference type="PANTHER" id="PTHR11782:SF83">
    <property type="entry name" value="GUANOSINE-DIPHOSPHATASE"/>
    <property type="match status" value="1"/>
</dbReference>
<evidence type="ECO:0000256" key="3">
    <source>
        <dbReference type="PIRSR" id="PIRSR600407-1"/>
    </source>
</evidence>
<dbReference type="Ensembl" id="ENSEBUT00000014054.1">
    <property type="protein sequence ID" value="ENSEBUP00000013478.1"/>
    <property type="gene ID" value="ENSEBUG00000008503.1"/>
</dbReference>
<dbReference type="Pfam" id="PF01150">
    <property type="entry name" value="GDA1_CD39"/>
    <property type="match status" value="2"/>
</dbReference>
<dbReference type="PROSITE" id="PS01238">
    <property type="entry name" value="GDA1_CD39_NTPASE"/>
    <property type="match status" value="1"/>
</dbReference>